<comment type="caution">
    <text evidence="1">The sequence shown here is derived from an EMBL/GenBank/DDBJ whole genome shotgun (WGS) entry which is preliminary data.</text>
</comment>
<organism evidence="1 2">
    <name type="scientific">Dermatophagoides pteronyssinus</name>
    <name type="common">European house dust mite</name>
    <dbReference type="NCBI Taxonomy" id="6956"/>
    <lineage>
        <taxon>Eukaryota</taxon>
        <taxon>Metazoa</taxon>
        <taxon>Ecdysozoa</taxon>
        <taxon>Arthropoda</taxon>
        <taxon>Chelicerata</taxon>
        <taxon>Arachnida</taxon>
        <taxon>Acari</taxon>
        <taxon>Acariformes</taxon>
        <taxon>Sarcoptiformes</taxon>
        <taxon>Astigmata</taxon>
        <taxon>Psoroptidia</taxon>
        <taxon>Analgoidea</taxon>
        <taxon>Pyroglyphidae</taxon>
        <taxon>Dermatophagoidinae</taxon>
        <taxon>Dermatophagoides</taxon>
    </lineage>
</organism>
<evidence type="ECO:0000313" key="1">
    <source>
        <dbReference type="EMBL" id="KAH9415788.1"/>
    </source>
</evidence>
<reference evidence="1 2" key="2">
    <citation type="journal article" date="2022" name="Mol. Biol. Evol.">
        <title>Comparative Genomics Reveals Insights into the Divergent Evolution of Astigmatic Mites and Household Pest Adaptations.</title>
        <authorList>
            <person name="Xiong Q."/>
            <person name="Wan A.T."/>
            <person name="Liu X."/>
            <person name="Fung C.S."/>
            <person name="Xiao X."/>
            <person name="Malainual N."/>
            <person name="Hou J."/>
            <person name="Wang L."/>
            <person name="Wang M."/>
            <person name="Yang K.Y."/>
            <person name="Cui Y."/>
            <person name="Leung E.L."/>
            <person name="Nong W."/>
            <person name="Shin S.K."/>
            <person name="Au S.W."/>
            <person name="Jeong K.Y."/>
            <person name="Chew F.T."/>
            <person name="Hui J.H."/>
            <person name="Leung T.F."/>
            <person name="Tungtrongchitr A."/>
            <person name="Zhong N."/>
            <person name="Liu Z."/>
            <person name="Tsui S.K."/>
        </authorList>
    </citation>
    <scope>NUCLEOTIDE SEQUENCE [LARGE SCALE GENOMIC DNA]</scope>
    <source>
        <strain evidence="1">Derp</strain>
    </source>
</reference>
<evidence type="ECO:0000313" key="2">
    <source>
        <dbReference type="Proteomes" id="UP000887458"/>
    </source>
</evidence>
<accession>A0ABQ8IZR8</accession>
<proteinExistence type="predicted"/>
<gene>
    <name evidence="1" type="ORF">DERP_000279</name>
</gene>
<dbReference type="Proteomes" id="UP000887458">
    <property type="component" value="Unassembled WGS sequence"/>
</dbReference>
<name>A0ABQ8IZR8_DERPT</name>
<dbReference type="EMBL" id="NJHN03000095">
    <property type="protein sequence ID" value="KAH9415788.1"/>
    <property type="molecule type" value="Genomic_DNA"/>
</dbReference>
<protein>
    <submittedName>
        <fullName evidence="1">Uncharacterized protein</fullName>
    </submittedName>
</protein>
<keyword evidence="2" id="KW-1185">Reference proteome</keyword>
<sequence>MMAISYKDVNEQIFKILTKLSNKLSFKKKTIIMTLQDPLINNSGNKEGRNLIRGFENKKK</sequence>
<reference evidence="1 2" key="1">
    <citation type="journal article" date="2018" name="J. Allergy Clin. Immunol.">
        <title>High-quality assembly of Dermatophagoides pteronyssinus genome and transcriptome reveals a wide range of novel allergens.</title>
        <authorList>
            <person name="Liu X.Y."/>
            <person name="Yang K.Y."/>
            <person name="Wang M.Q."/>
            <person name="Kwok J.S."/>
            <person name="Zeng X."/>
            <person name="Yang Z."/>
            <person name="Xiao X.J."/>
            <person name="Lau C.P."/>
            <person name="Li Y."/>
            <person name="Huang Z.M."/>
            <person name="Ba J.G."/>
            <person name="Yim A.K."/>
            <person name="Ouyang C.Y."/>
            <person name="Ngai S.M."/>
            <person name="Chan T.F."/>
            <person name="Leung E.L."/>
            <person name="Liu L."/>
            <person name="Liu Z.G."/>
            <person name="Tsui S.K."/>
        </authorList>
    </citation>
    <scope>NUCLEOTIDE SEQUENCE [LARGE SCALE GENOMIC DNA]</scope>
    <source>
        <strain evidence="1">Derp</strain>
    </source>
</reference>